<name>A0A494WZL9_9BURK</name>
<dbReference type="AlphaFoldDB" id="A0A494WZL9"/>
<dbReference type="RefSeq" id="WP_121281342.1">
    <property type="nucleotide sequence ID" value="NZ_RBZV01000015.1"/>
</dbReference>
<evidence type="ECO:0000313" key="2">
    <source>
        <dbReference type="Proteomes" id="UP000280434"/>
    </source>
</evidence>
<proteinExistence type="predicted"/>
<gene>
    <name evidence="1" type="ORF">D7S89_23870</name>
</gene>
<sequence length="402" mass="41580">MGSSNATILTTTVTLPTASYVYVQSDGRVFPAGAAIAALSIWADGGEISNDSVIDWSKTTNAQQHSYNVIGATYLAAGTHVLRVNASTLNGASFVVGAGSNLSVMTSPADTVMVSRVAQDTAPLSFATAGLKRGSPLPHQPLVSQMINTGGRATVALASGRAFLGGAPGDPLTAIYLNGQEPANNVGTWADNDTWKGAENQSPFFNHAFYAQPGNQATVSWDASALPYCEDDSCSGLVNIVNYKVGAGSTLVTLSGMTVAGSAPTAYTAYNRTNYIDIGSSSGVPPTGTNVVLAQADIVIPQGHNGVVLFTGKSRVQGDGADAGGTVSMWLAIDGVQRGSTGIQQLRLPDCVSTRTIGTSYLSAAPGERLAPGTHHVTLYGRADGSFKHMSMTRDLPLLWFD</sequence>
<keyword evidence="2" id="KW-1185">Reference proteome</keyword>
<reference evidence="1 2" key="1">
    <citation type="submission" date="2018-10" db="EMBL/GenBank/DDBJ databases">
        <title>Paraburkholderia sp. 7MK8-2, isolated from soil.</title>
        <authorList>
            <person name="Gao Z.-H."/>
            <person name="Qiu L.-H."/>
        </authorList>
    </citation>
    <scope>NUCLEOTIDE SEQUENCE [LARGE SCALE GENOMIC DNA]</scope>
    <source>
        <strain evidence="1 2">7MK8-2</strain>
    </source>
</reference>
<dbReference type="Proteomes" id="UP000280434">
    <property type="component" value="Unassembled WGS sequence"/>
</dbReference>
<comment type="caution">
    <text evidence="1">The sequence shown here is derived from an EMBL/GenBank/DDBJ whole genome shotgun (WGS) entry which is preliminary data.</text>
</comment>
<accession>A0A494WZL9</accession>
<dbReference type="OrthoDB" id="9255967at2"/>
<evidence type="ECO:0000313" key="1">
    <source>
        <dbReference type="EMBL" id="RKP43975.1"/>
    </source>
</evidence>
<dbReference type="EMBL" id="RBZV01000015">
    <property type="protein sequence ID" value="RKP43975.1"/>
    <property type="molecule type" value="Genomic_DNA"/>
</dbReference>
<protein>
    <submittedName>
        <fullName evidence="1">Uncharacterized protein</fullName>
    </submittedName>
</protein>
<organism evidence="1 2">
    <name type="scientific">Trinickia fusca</name>
    <dbReference type="NCBI Taxonomy" id="2419777"/>
    <lineage>
        <taxon>Bacteria</taxon>
        <taxon>Pseudomonadati</taxon>
        <taxon>Pseudomonadota</taxon>
        <taxon>Betaproteobacteria</taxon>
        <taxon>Burkholderiales</taxon>
        <taxon>Burkholderiaceae</taxon>
        <taxon>Trinickia</taxon>
    </lineage>
</organism>